<dbReference type="KEGG" id="hro:HELRODRAFT_161624"/>
<organism evidence="3 4">
    <name type="scientific">Helobdella robusta</name>
    <name type="common">Californian leech</name>
    <dbReference type="NCBI Taxonomy" id="6412"/>
    <lineage>
        <taxon>Eukaryota</taxon>
        <taxon>Metazoa</taxon>
        <taxon>Spiralia</taxon>
        <taxon>Lophotrochozoa</taxon>
        <taxon>Annelida</taxon>
        <taxon>Clitellata</taxon>
        <taxon>Hirudinea</taxon>
        <taxon>Rhynchobdellida</taxon>
        <taxon>Glossiphoniidae</taxon>
        <taxon>Helobdella</taxon>
    </lineage>
</organism>
<reference evidence="3" key="3">
    <citation type="submission" date="2015-06" db="UniProtKB">
        <authorList>
            <consortium name="EnsemblMetazoa"/>
        </authorList>
    </citation>
    <scope>IDENTIFICATION</scope>
</reference>
<reference evidence="4" key="1">
    <citation type="submission" date="2012-12" db="EMBL/GenBank/DDBJ databases">
        <authorList>
            <person name="Hellsten U."/>
            <person name="Grimwood J."/>
            <person name="Chapman J.A."/>
            <person name="Shapiro H."/>
            <person name="Aerts A."/>
            <person name="Otillar R.P."/>
            <person name="Terry A.Y."/>
            <person name="Boore J.L."/>
            <person name="Simakov O."/>
            <person name="Marletaz F."/>
            <person name="Cho S.-J."/>
            <person name="Edsinger-Gonzales E."/>
            <person name="Havlak P."/>
            <person name="Kuo D.-H."/>
            <person name="Larsson T."/>
            <person name="Lv J."/>
            <person name="Arendt D."/>
            <person name="Savage R."/>
            <person name="Osoegawa K."/>
            <person name="de Jong P."/>
            <person name="Lindberg D.R."/>
            <person name="Seaver E.C."/>
            <person name="Weisblat D.A."/>
            <person name="Putnam N.H."/>
            <person name="Grigoriev I.V."/>
            <person name="Rokhsar D.S."/>
        </authorList>
    </citation>
    <scope>NUCLEOTIDE SEQUENCE</scope>
</reference>
<protein>
    <submittedName>
        <fullName evidence="2 3">Uncharacterized protein</fullName>
    </submittedName>
</protein>
<proteinExistence type="predicted"/>
<dbReference type="HOGENOM" id="CLU_2017700_0_0_1"/>
<evidence type="ECO:0000313" key="4">
    <source>
        <dbReference type="Proteomes" id="UP000015101"/>
    </source>
</evidence>
<accession>T1ERQ1</accession>
<dbReference type="GeneID" id="20199251"/>
<dbReference type="RefSeq" id="XP_009019772.1">
    <property type="nucleotide sequence ID" value="XM_009021524.1"/>
</dbReference>
<evidence type="ECO:0000313" key="3">
    <source>
        <dbReference type="EnsemblMetazoa" id="HelroP161624"/>
    </source>
</evidence>
<dbReference type="InParanoid" id="T1ERQ1"/>
<feature type="region of interest" description="Disordered" evidence="1">
    <location>
        <begin position="31"/>
        <end position="63"/>
    </location>
</feature>
<evidence type="ECO:0000313" key="2">
    <source>
        <dbReference type="EMBL" id="ESO02364.1"/>
    </source>
</evidence>
<dbReference type="CTD" id="20199251"/>
<dbReference type="EMBL" id="AMQM01000864">
    <property type="status" value="NOT_ANNOTATED_CDS"/>
    <property type="molecule type" value="Genomic_DNA"/>
</dbReference>
<dbReference type="AlphaFoldDB" id="T1ERQ1"/>
<dbReference type="EMBL" id="KB096742">
    <property type="protein sequence ID" value="ESO02364.1"/>
    <property type="molecule type" value="Genomic_DNA"/>
</dbReference>
<dbReference type="EnsemblMetazoa" id="HelroT161624">
    <property type="protein sequence ID" value="HelroP161624"/>
    <property type="gene ID" value="HelroG161624"/>
</dbReference>
<name>T1ERQ1_HELRO</name>
<keyword evidence="4" id="KW-1185">Reference proteome</keyword>
<reference evidence="2 4" key="2">
    <citation type="journal article" date="2013" name="Nature">
        <title>Insights into bilaterian evolution from three spiralian genomes.</title>
        <authorList>
            <person name="Simakov O."/>
            <person name="Marletaz F."/>
            <person name="Cho S.J."/>
            <person name="Edsinger-Gonzales E."/>
            <person name="Havlak P."/>
            <person name="Hellsten U."/>
            <person name="Kuo D.H."/>
            <person name="Larsson T."/>
            <person name="Lv J."/>
            <person name="Arendt D."/>
            <person name="Savage R."/>
            <person name="Osoegawa K."/>
            <person name="de Jong P."/>
            <person name="Grimwood J."/>
            <person name="Chapman J.A."/>
            <person name="Shapiro H."/>
            <person name="Aerts A."/>
            <person name="Otillar R.P."/>
            <person name="Terry A.Y."/>
            <person name="Boore J.L."/>
            <person name="Grigoriev I.V."/>
            <person name="Lindberg D.R."/>
            <person name="Seaver E.C."/>
            <person name="Weisblat D.A."/>
            <person name="Putnam N.H."/>
            <person name="Rokhsar D.S."/>
        </authorList>
    </citation>
    <scope>NUCLEOTIDE SEQUENCE</scope>
</reference>
<gene>
    <name evidence="3" type="primary">20199251</name>
    <name evidence="2" type="ORF">HELRODRAFT_161624</name>
</gene>
<evidence type="ECO:0000256" key="1">
    <source>
        <dbReference type="SAM" id="MobiDB-lite"/>
    </source>
</evidence>
<sequence length="123" mass="14363">MRNETTTKNDYKNFNNYNDYLVPELFPLQQGQEWNGRHDDSRKSGKLRRHPGSNSGYRSVHEFQKSPNFQITPKFDMSRYAASLDEKTRTLIQEGLIVPKWNLEEFSEMPQFVGAPGTNFSID</sequence>
<dbReference type="Proteomes" id="UP000015101">
    <property type="component" value="Unassembled WGS sequence"/>
</dbReference>